<dbReference type="STRING" id="5874.Q4U9K7"/>
<accession>Q4U9K7</accession>
<feature type="transmembrane region" description="Helical" evidence="1">
    <location>
        <begin position="784"/>
        <end position="802"/>
    </location>
</feature>
<dbReference type="AlphaFoldDB" id="Q4U9K7"/>
<dbReference type="GeneID" id="3863121"/>
<keyword evidence="1" id="KW-1133">Transmembrane helix</keyword>
<proteinExistence type="predicted"/>
<feature type="transmembrane region" description="Helical" evidence="1">
    <location>
        <begin position="754"/>
        <end position="772"/>
    </location>
</feature>
<feature type="transmembrane region" description="Helical" evidence="1">
    <location>
        <begin position="500"/>
        <end position="520"/>
    </location>
</feature>
<gene>
    <name evidence="2" type="ORF">TA08540</name>
</gene>
<sequence length="844" mass="93711">MGAPQEDNDVRQTLKIVTYIFAGLSMMLNIRLCYSAAPYALLRFKLPENLFSIFVRKMASALELWCLPSMFLGNFIDLLDKHADGGHTLRQYTDAPKYDVTGTSLGEGLRLKATELEIASKALQTACGTEGALSGLAGQAETLATEAGNLATGTNAKSDANTVIDNFKALEDAYDGLGTTNKENQDKVKSEFGTVKHIYSRMLNVNKVKLLKSQASSMLTDASTLHTHANLLEGAALGTSALDPEALKQKAGTNQTTPGTLRFLAKELYSAASQLATKVNTGNPGYNEALNLYSAVGIGEAGKPGPLRHALAQLAGTSAANPADLNAPAQAVTTAYDGGATSVKQRFAEVETKNKSNAYANHESKYQAVVKAWTAFNNVYSADLKQLATNLAKAVGADQNSGIRKALSDLNGAQESDPKNLITTAKEVIDKYNTVKDAYNKVKELGATYTNISETKSHYGQVESKFSELQTKFNQVKSVNSIKDITLIYDKPVIRWSSIFWNWCNFFTFVILFFVFITGGDQGHVTIFYWVIAASGFVFGIYMVFVYAMEWWFLNWYMVGENSFPVVTSFMHYVSILIFGNRRKWNTDYIAVIVDMVISMCIAFIAAVLWTYCYYEPPPFEYNAPSTIEPAIVSPVIMVLVGMGIVYAIYPAIAPGMIVPFYLIDKIEMVLLIMTCFPPVIVAIVCRQKYSYSPKAPWKNPSVFWDPNADNMFWHTFIFIPPLQICLTVVFLYSLHYRDSSIARSIINQPKMSTLLSILFYMCHEIQLALGFPGMVGNNGGDQVMLPVQYVGALLMVFLAFYSEGYITEYKRHDPSLWPTEGMTKWNVFCYWYYLVFLSLFLLL</sequence>
<organism evidence="2 3">
    <name type="scientific">Theileria annulata</name>
    <dbReference type="NCBI Taxonomy" id="5874"/>
    <lineage>
        <taxon>Eukaryota</taxon>
        <taxon>Sar</taxon>
        <taxon>Alveolata</taxon>
        <taxon>Apicomplexa</taxon>
        <taxon>Aconoidasida</taxon>
        <taxon>Piroplasmida</taxon>
        <taxon>Theileriidae</taxon>
        <taxon>Theileria</taxon>
    </lineage>
</organism>
<dbReference type="InParanoid" id="Q4U9K7"/>
<feature type="transmembrane region" description="Helical" evidence="1">
    <location>
        <begin position="712"/>
        <end position="733"/>
    </location>
</feature>
<feature type="transmembrane region" description="Helical" evidence="1">
    <location>
        <begin position="563"/>
        <end position="580"/>
    </location>
</feature>
<dbReference type="VEuPathDB" id="PiroplasmaDB:TA08540"/>
<feature type="transmembrane region" description="Helical" evidence="1">
    <location>
        <begin position="592"/>
        <end position="612"/>
    </location>
</feature>
<keyword evidence="1" id="KW-0472">Membrane</keyword>
<name>Q4U9K7_THEAN</name>
<dbReference type="Proteomes" id="UP000001950">
    <property type="component" value="Chromosome 4"/>
</dbReference>
<reference evidence="2 3" key="1">
    <citation type="journal article" date="2005" name="Science">
        <title>Genome of the host-cell transforming parasite Theileria annulata compared with T. parva.</title>
        <authorList>
            <person name="Pain A."/>
            <person name="Renauld H."/>
            <person name="Berriman M."/>
            <person name="Murphy L."/>
            <person name="Yeats C.A."/>
            <person name="Weir W."/>
            <person name="Kerhornou A."/>
            <person name="Aslett M."/>
            <person name="Bishop R."/>
            <person name="Bouchier C."/>
            <person name="Cochet M."/>
            <person name="Coulson R.M.R."/>
            <person name="Cronin A."/>
            <person name="de Villiers E.P."/>
            <person name="Fraser A."/>
            <person name="Fosker N."/>
            <person name="Gardner M."/>
            <person name="Goble A."/>
            <person name="Griffiths-Jones S."/>
            <person name="Harris D.E."/>
            <person name="Katzer F."/>
            <person name="Larke N."/>
            <person name="Lord A."/>
            <person name="Maser P."/>
            <person name="McKellar S."/>
            <person name="Mooney P."/>
            <person name="Morton F."/>
            <person name="Nene V."/>
            <person name="O'Neil S."/>
            <person name="Price C."/>
            <person name="Quail M.A."/>
            <person name="Rabbinowitsch E."/>
            <person name="Rawlings N.D."/>
            <person name="Rutter S."/>
            <person name="Saunders D."/>
            <person name="Seeger K."/>
            <person name="Shah T."/>
            <person name="Squares R."/>
            <person name="Squares S."/>
            <person name="Tivey A."/>
            <person name="Walker A.R."/>
            <person name="Woodward J."/>
            <person name="Dobbelaere D.A.E."/>
            <person name="Langsley G."/>
            <person name="Rajandream M.A."/>
            <person name="McKeever D."/>
            <person name="Shiels B."/>
            <person name="Tait A."/>
            <person name="Barrell B.G."/>
            <person name="Hall N."/>
        </authorList>
    </citation>
    <scope>NUCLEOTIDE SEQUENCE [LARGE SCALE GENOMIC DNA]</scope>
    <source>
        <strain evidence="3">Ankara</strain>
    </source>
</reference>
<keyword evidence="3" id="KW-1185">Reference proteome</keyword>
<feature type="transmembrane region" description="Helical" evidence="1">
    <location>
        <begin position="16"/>
        <end position="42"/>
    </location>
</feature>
<dbReference type="KEGG" id="tan:TA08540"/>
<feature type="transmembrane region" description="Helical" evidence="1">
    <location>
        <begin position="823"/>
        <end position="843"/>
    </location>
</feature>
<dbReference type="eggNOG" id="ENOG502TNDY">
    <property type="taxonomic scope" value="Eukaryota"/>
</dbReference>
<dbReference type="EMBL" id="CR940353">
    <property type="protein sequence ID" value="CAI76496.1"/>
    <property type="molecule type" value="Genomic_DNA"/>
</dbReference>
<feature type="transmembrane region" description="Helical" evidence="1">
    <location>
        <begin position="670"/>
        <end position="692"/>
    </location>
</feature>
<dbReference type="OMA" id="AMEWWFL"/>
<evidence type="ECO:0000313" key="2">
    <source>
        <dbReference type="EMBL" id="CAI76496.1"/>
    </source>
</evidence>
<feature type="transmembrane region" description="Helical" evidence="1">
    <location>
        <begin position="632"/>
        <end position="650"/>
    </location>
</feature>
<dbReference type="RefSeq" id="XP_953121.1">
    <property type="nucleotide sequence ID" value="XM_948028.1"/>
</dbReference>
<dbReference type="OrthoDB" id="364817at2759"/>
<protein>
    <submittedName>
        <fullName evidence="2">Tpr-related protein family member, putative</fullName>
    </submittedName>
</protein>
<evidence type="ECO:0000256" key="1">
    <source>
        <dbReference type="SAM" id="Phobius"/>
    </source>
</evidence>
<keyword evidence="1" id="KW-0812">Transmembrane</keyword>
<feature type="transmembrane region" description="Helical" evidence="1">
    <location>
        <begin position="527"/>
        <end position="548"/>
    </location>
</feature>
<evidence type="ECO:0000313" key="3">
    <source>
        <dbReference type="Proteomes" id="UP000001950"/>
    </source>
</evidence>